<dbReference type="Gene3D" id="1.25.40.10">
    <property type="entry name" value="Tetratricopeptide repeat domain"/>
    <property type="match status" value="1"/>
</dbReference>
<dbReference type="EMBL" id="LKEU01000033">
    <property type="protein sequence ID" value="OFV70239.1"/>
    <property type="molecule type" value="Genomic_DNA"/>
</dbReference>
<gene>
    <name evidence="4" type="primary">dnaJ_2</name>
    <name evidence="4" type="ORF">ACWI_24440</name>
    <name evidence="5" type="ORF">LNN31_00695</name>
</gene>
<dbReference type="EMBL" id="CP087994">
    <property type="protein sequence ID" value="UYO62998.1"/>
    <property type="molecule type" value="Genomic_DNA"/>
</dbReference>
<dbReference type="InterPro" id="IPR036869">
    <property type="entry name" value="J_dom_sf"/>
</dbReference>
<evidence type="ECO:0000313" key="7">
    <source>
        <dbReference type="Proteomes" id="UP001163550"/>
    </source>
</evidence>
<dbReference type="AlphaFoldDB" id="A0A1F2PFX2"/>
<reference evidence="4 6" key="1">
    <citation type="submission" date="2015-09" db="EMBL/GenBank/DDBJ databases">
        <title>Genome sequence of Acetobacterium wieringae DSM 1911.</title>
        <authorList>
            <person name="Poehlein A."/>
            <person name="Bengelsdorf F.R."/>
            <person name="Schiel-Bengelsdorf B."/>
            <person name="Duerre P."/>
            <person name="Daniel R."/>
        </authorList>
    </citation>
    <scope>NUCLEOTIDE SEQUENCE [LARGE SCALE GENOMIC DNA]</scope>
    <source>
        <strain evidence="4 6">DSM 1911</strain>
    </source>
</reference>
<protein>
    <submittedName>
        <fullName evidence="4">Chaperone protein DnaJ</fullName>
    </submittedName>
    <submittedName>
        <fullName evidence="5">DnaJ domain-containing protein</fullName>
    </submittedName>
</protein>
<dbReference type="SUPFAM" id="SSF46565">
    <property type="entry name" value="Chaperone J-domain"/>
    <property type="match status" value="1"/>
</dbReference>
<dbReference type="InterPro" id="IPR001623">
    <property type="entry name" value="DnaJ_domain"/>
</dbReference>
<name>A0A1F2PFX2_9FIRM</name>
<dbReference type="PROSITE" id="PS50076">
    <property type="entry name" value="DNAJ_2"/>
    <property type="match status" value="1"/>
</dbReference>
<evidence type="ECO:0000256" key="1">
    <source>
        <dbReference type="ARBA" id="ARBA00022705"/>
    </source>
</evidence>
<feature type="transmembrane region" description="Helical" evidence="2">
    <location>
        <begin position="217"/>
        <end position="238"/>
    </location>
</feature>
<keyword evidence="1" id="KW-0235">DNA replication</keyword>
<evidence type="ECO:0000256" key="2">
    <source>
        <dbReference type="SAM" id="Phobius"/>
    </source>
</evidence>
<dbReference type="Proteomes" id="UP001163550">
    <property type="component" value="Chromosome"/>
</dbReference>
<evidence type="ECO:0000313" key="6">
    <source>
        <dbReference type="Proteomes" id="UP000176244"/>
    </source>
</evidence>
<organism evidence="4 6">
    <name type="scientific">Acetobacterium wieringae</name>
    <dbReference type="NCBI Taxonomy" id="52694"/>
    <lineage>
        <taxon>Bacteria</taxon>
        <taxon>Bacillati</taxon>
        <taxon>Bacillota</taxon>
        <taxon>Clostridia</taxon>
        <taxon>Eubacteriales</taxon>
        <taxon>Eubacteriaceae</taxon>
        <taxon>Acetobacterium</taxon>
    </lineage>
</organism>
<keyword evidence="2" id="KW-0472">Membrane</keyword>
<proteinExistence type="predicted"/>
<dbReference type="SMART" id="SM00271">
    <property type="entry name" value="DnaJ"/>
    <property type="match status" value="1"/>
</dbReference>
<dbReference type="Proteomes" id="UP000176244">
    <property type="component" value="Unassembled WGS sequence"/>
</dbReference>
<dbReference type="InterPro" id="IPR011990">
    <property type="entry name" value="TPR-like_helical_dom_sf"/>
</dbReference>
<dbReference type="STRING" id="52694.ACWI_24440"/>
<dbReference type="CDD" id="cd06257">
    <property type="entry name" value="DnaJ"/>
    <property type="match status" value="1"/>
</dbReference>
<dbReference type="PANTHER" id="PTHR24074">
    <property type="entry name" value="CO-CHAPERONE PROTEIN DJLA"/>
    <property type="match status" value="1"/>
</dbReference>
<dbReference type="InterPro" id="IPR050817">
    <property type="entry name" value="DjlA_DnaK_co-chaperone"/>
</dbReference>
<accession>A0A1F2PFX2</accession>
<dbReference type="PRINTS" id="PR00625">
    <property type="entry name" value="JDOMAIN"/>
</dbReference>
<evidence type="ECO:0000313" key="4">
    <source>
        <dbReference type="EMBL" id="OFV70239.1"/>
    </source>
</evidence>
<dbReference type="RefSeq" id="WP_070371715.1">
    <property type="nucleotide sequence ID" value="NZ_CABIIK010000001.1"/>
</dbReference>
<feature type="domain" description="J" evidence="3">
    <location>
        <begin position="4"/>
        <end position="69"/>
    </location>
</feature>
<dbReference type="OrthoDB" id="9779889at2"/>
<keyword evidence="7" id="KW-1185">Reference proteome</keyword>
<dbReference type="GO" id="GO:0006260">
    <property type="term" value="P:DNA replication"/>
    <property type="evidence" value="ECO:0007669"/>
    <property type="project" value="UniProtKB-KW"/>
</dbReference>
<evidence type="ECO:0000313" key="5">
    <source>
        <dbReference type="EMBL" id="UYO62998.1"/>
    </source>
</evidence>
<dbReference type="Pfam" id="PF00226">
    <property type="entry name" value="DnaJ"/>
    <property type="match status" value="1"/>
</dbReference>
<keyword evidence="2" id="KW-1133">Transmembrane helix</keyword>
<keyword evidence="2" id="KW-0812">Transmembrane</keyword>
<evidence type="ECO:0000259" key="3">
    <source>
        <dbReference type="PROSITE" id="PS50076"/>
    </source>
</evidence>
<sequence length="239" mass="27009">MNLDPYHILGVPHDASDEDVSKAYKKLAKQYHPDLNPGNPEAARKMSEVNAAYDLIKSGQANYAYGNAHGNASPYQPGHPGQTRTYTYRYSSSDGRSGQADPFEGFDPFEWIFGAFYSQRRSYSFEAAADQINMNNYEEALNILNHLADRSAKWHFYSAIANYGLGYRDVAREHARMAVEMEPDNAEYQNLLSQMSGRRSWFGSTSRRTSSFSPLGTIVKLFIGFYAIQFLLSFLGLIF</sequence>
<reference evidence="5" key="2">
    <citation type="submission" date="2021-11" db="EMBL/GenBank/DDBJ databases">
        <title>Isoprene-degrading acetogen.</title>
        <authorList>
            <person name="Yang Y."/>
            <person name="Jin H."/>
            <person name="Yan J."/>
        </authorList>
    </citation>
    <scope>NUCLEOTIDE SEQUENCE</scope>
    <source>
        <strain evidence="5">Berkeley</strain>
    </source>
</reference>
<dbReference type="SUPFAM" id="SSF48452">
    <property type="entry name" value="TPR-like"/>
    <property type="match status" value="1"/>
</dbReference>
<dbReference type="Gene3D" id="1.10.287.110">
    <property type="entry name" value="DnaJ domain"/>
    <property type="match status" value="1"/>
</dbReference>